<dbReference type="InterPro" id="IPR048178">
    <property type="entry name" value="MobP1_relaxase-like"/>
</dbReference>
<name>A0A142CN71_SHIDY</name>
<evidence type="ECO:0000259" key="2">
    <source>
        <dbReference type="Pfam" id="PF03432"/>
    </source>
</evidence>
<dbReference type="RefSeq" id="WP_058815700.1">
    <property type="nucleotide sequence ID" value="NZ_KT754165.1"/>
</dbReference>
<evidence type="ECO:0000313" key="3">
    <source>
        <dbReference type="EMBL" id="AMQ12016.1"/>
    </source>
</evidence>
<keyword evidence="3" id="KW-0614">Plasmid</keyword>
<dbReference type="Gene3D" id="3.30.930.30">
    <property type="match status" value="1"/>
</dbReference>
<dbReference type="AlphaFoldDB" id="A0A142CN71"/>
<accession>A0A142CN71</accession>
<protein>
    <submittedName>
        <fullName evidence="3">IncQ plasmid conjugative transfer DNA nicking endonuclease TraR</fullName>
    </submittedName>
</protein>
<sequence>MGVYVEQEYRIKRAKGTGRDPKSPKLSGRHIHASKSAFNHKVRHGTDKKAYTWTPTKEVTFKITGSGKTAAGIKNGIDYITRNGELEAYCYDGKGSEQTGKGEDFNREFTSTLSKGNDYSRTYRGENIDHVKNMVFSPPPEAGVSREDALKATIEFLKETYPNHAFVAVYHDDKEDHPHVHVNIKLRDEETGRRLRLTKSETRKFRNGFHRKLKGMGYDVTATWKKDPERKREIERLQAENPKRLRNVYKVVDFGETSYQNKAGEKRTPFLTYETLKGGKQVTIWGKDLKNHFESEKLQAGTLIKVKKLAPTLVRSPMFNDDGTVAGYRETHRNNWQIENIALERNRERQVHERETRQPEESDVKKQLSRKHEQGHNIGFALEHGFTKDSEEHKKLRIQQERNWKGLGF</sequence>
<dbReference type="InterPro" id="IPR005094">
    <property type="entry name" value="Endonuclease_MobA/VirD2"/>
</dbReference>
<geneLocation type="plasmid" evidence="3">
    <name>p93-531-1</name>
</geneLocation>
<proteinExistence type="predicted"/>
<evidence type="ECO:0000256" key="1">
    <source>
        <dbReference type="SAM" id="MobiDB-lite"/>
    </source>
</evidence>
<reference evidence="3" key="1">
    <citation type="journal article" date="2016" name="Nat. Microbiol.">
        <title>Global phylogeography and evolutionary history of Shigella dysenteriae type 1.</title>
        <authorList>
            <person name="Njamkepo E."/>
            <person name="Fawal N."/>
            <person name="Tran-Dien A."/>
            <person name="Hawkey J."/>
            <person name="Strockbine N."/>
            <person name="Jenkins C."/>
            <person name="Talukder K.A."/>
            <person name="Bercion R."/>
            <person name="Kuleshov K."/>
            <person name="Kolinska R."/>
            <person name="Russell J.E."/>
            <person name="Kaftyreva L."/>
            <person name="Accou-Demartin M."/>
            <person name="Karas A."/>
            <person name="Vandenberg O."/>
            <person name="Mather A.E."/>
            <person name="Mason C.J."/>
            <person name="Page A.J."/>
            <person name="Ramamurthy T."/>
            <person name="Bizet C."/>
            <person name="Gamian A."/>
            <person name="Carle I."/>
            <person name="Sow A.G."/>
            <person name="Bouchier C."/>
            <person name="Wester A.L."/>
            <person name="Lejay-Collin M."/>
            <person name="Fonkoua M.C."/>
            <person name="Hello S.L."/>
            <person name="Blaser M.J."/>
            <person name="Jernberg C."/>
            <person name="Ruckly C."/>
            <person name="Merens A."/>
            <person name="Page A.L."/>
            <person name="Aslett M."/>
            <person name="Roggentin P."/>
            <person name="Fruth A."/>
            <person name="Denamur E."/>
            <person name="Venkatesan M."/>
            <person name="Bercovier H."/>
            <person name="Bodhidatta L."/>
            <person name="Chiou C.S."/>
            <person name="Clermont D."/>
            <person name="Colonna B."/>
            <person name="Egorova S."/>
            <person name="Pazhani G.P."/>
            <person name="Ezernitchi A.V."/>
            <person name="Guigon G."/>
            <person name="Harris S.R."/>
            <person name="Izumiya H."/>
            <person name="Korzeniowska-Kowal A."/>
            <person name="Lutynska A."/>
            <person name="Gouali M."/>
            <person name="Grimont F."/>
            <person name="Langendorf C."/>
            <person name="Marejkova M."/>
            <person name="Peterson L.A."/>
            <person name="Perez-Perez G."/>
            <person name="Ngandjio A."/>
            <person name="Podkolzin A."/>
            <person name="Souche E."/>
            <person name="Makarova M."/>
            <person name="Shipulin G.A."/>
            <person name="Ye C."/>
            <person name="Zemlickova H."/>
            <person name="Herpay M."/>
            <person name="Grimont P.A."/>
            <person name="Parkhill J."/>
            <person name="Sansonetti P."/>
            <person name="Holt K.E."/>
            <person name="Brisse S."/>
            <person name="Thomson N.R."/>
            <person name="Weill F.X."/>
        </authorList>
    </citation>
    <scope>NUCLEOTIDE SEQUENCE</scope>
    <source>
        <strain evidence="3">93-531-1</strain>
        <plasmid evidence="3">p93-531-1</plasmid>
    </source>
</reference>
<keyword evidence="3" id="KW-0378">Hydrolase</keyword>
<organism evidence="3">
    <name type="scientific">Shigella dysenteriae 1</name>
    <dbReference type="NCBI Taxonomy" id="984897"/>
    <lineage>
        <taxon>Bacteria</taxon>
        <taxon>Pseudomonadati</taxon>
        <taxon>Pseudomonadota</taxon>
        <taxon>Gammaproteobacteria</taxon>
        <taxon>Enterobacterales</taxon>
        <taxon>Enterobacteriaceae</taxon>
        <taxon>Shigella</taxon>
    </lineage>
</organism>
<feature type="domain" description="MobA/VirD2-like nuclease" evidence="2">
    <location>
        <begin position="118"/>
        <end position="207"/>
    </location>
</feature>
<dbReference type="EMBL" id="KT754165">
    <property type="protein sequence ID" value="AMQ12016.1"/>
    <property type="molecule type" value="Genomic_DNA"/>
</dbReference>
<keyword evidence="3" id="KW-0255">Endonuclease</keyword>
<dbReference type="NCBIfam" id="NF041450">
    <property type="entry name" value="MobP1"/>
    <property type="match status" value="1"/>
</dbReference>
<dbReference type="Pfam" id="PF03432">
    <property type="entry name" value="Relaxase"/>
    <property type="match status" value="1"/>
</dbReference>
<feature type="region of interest" description="Disordered" evidence="1">
    <location>
        <begin position="347"/>
        <end position="376"/>
    </location>
</feature>
<feature type="compositionally biased region" description="Basic and acidic residues" evidence="1">
    <location>
        <begin position="347"/>
        <end position="375"/>
    </location>
</feature>
<keyword evidence="3" id="KW-0540">Nuclease</keyword>
<dbReference type="GO" id="GO:0004519">
    <property type="term" value="F:endonuclease activity"/>
    <property type="evidence" value="ECO:0007669"/>
    <property type="project" value="UniProtKB-KW"/>
</dbReference>